<name>A0A2K0AYH4_STAHA</name>
<feature type="transmembrane region" description="Helical" evidence="2">
    <location>
        <begin position="191"/>
        <end position="211"/>
    </location>
</feature>
<feature type="compositionally biased region" description="Basic and acidic residues" evidence="1">
    <location>
        <begin position="386"/>
        <end position="399"/>
    </location>
</feature>
<comment type="caution">
    <text evidence="3">The sequence shown here is derived from an EMBL/GenBank/DDBJ whole genome shotgun (WGS) entry which is preliminary data.</text>
</comment>
<proteinExistence type="predicted"/>
<feature type="transmembrane region" description="Helical" evidence="2">
    <location>
        <begin position="159"/>
        <end position="179"/>
    </location>
</feature>
<evidence type="ECO:0000256" key="1">
    <source>
        <dbReference type="SAM" id="MobiDB-lite"/>
    </source>
</evidence>
<feature type="transmembrane region" description="Helical" evidence="2">
    <location>
        <begin position="217"/>
        <end position="238"/>
    </location>
</feature>
<keyword evidence="2" id="KW-0812">Transmembrane</keyword>
<dbReference type="Proteomes" id="UP000053523">
    <property type="component" value="Unassembled WGS sequence"/>
</dbReference>
<keyword evidence="2" id="KW-0472">Membrane</keyword>
<protein>
    <submittedName>
        <fullName evidence="3">5,10-methylene-tetrahydrofolate dehydrogenase</fullName>
    </submittedName>
</protein>
<dbReference type="AlphaFoldDB" id="A0A2K0AYH4"/>
<accession>A0A2K0AYH4</accession>
<evidence type="ECO:0000313" key="4">
    <source>
        <dbReference type="Proteomes" id="UP000053523"/>
    </source>
</evidence>
<keyword evidence="2" id="KW-1133">Transmembrane helix</keyword>
<organism evidence="3 4">
    <name type="scientific">Staphylococcus haemolyticus</name>
    <dbReference type="NCBI Taxonomy" id="1283"/>
    <lineage>
        <taxon>Bacteria</taxon>
        <taxon>Bacillati</taxon>
        <taxon>Bacillota</taxon>
        <taxon>Bacilli</taxon>
        <taxon>Bacillales</taxon>
        <taxon>Staphylococcaceae</taxon>
        <taxon>Staphylococcus</taxon>
    </lineage>
</organism>
<evidence type="ECO:0000313" key="3">
    <source>
        <dbReference type="EMBL" id="PNN30044.1"/>
    </source>
</evidence>
<gene>
    <name evidence="3" type="ORF">AL503_001810</name>
</gene>
<dbReference type="EMBL" id="LORN02000006">
    <property type="protein sequence ID" value="PNN30044.1"/>
    <property type="molecule type" value="Genomic_DNA"/>
</dbReference>
<feature type="region of interest" description="Disordered" evidence="1">
    <location>
        <begin position="350"/>
        <end position="399"/>
    </location>
</feature>
<reference evidence="3 4" key="1">
    <citation type="submission" date="2017-12" db="EMBL/GenBank/DDBJ databases">
        <title>FDA dAtabase for Regulatory Grade micrObial Sequences (FDA-ARGOS): Supporting development and validation of Infectious Disease Dx tests.</title>
        <authorList>
            <person name="Hoffmann M."/>
            <person name="Allard M."/>
            <person name="Evans P."/>
            <person name="Brown E."/>
            <person name="Tallon L."/>
            <person name="Sadzewicz L."/>
            <person name="Sengamalay N."/>
            <person name="Ott S."/>
            <person name="Godinez A."/>
            <person name="Nagaraj S."/>
            <person name="Vavikolanu K."/>
            <person name="Aluvathingal J."/>
            <person name="Nadendla S."/>
            <person name="Sichtig H."/>
        </authorList>
    </citation>
    <scope>NUCLEOTIDE SEQUENCE [LARGE SCALE GENOMIC DNA]</scope>
    <source>
        <strain evidence="3 4">FDAARGOS_148</strain>
    </source>
</reference>
<feature type="transmembrane region" description="Helical" evidence="2">
    <location>
        <begin position="308"/>
        <end position="329"/>
    </location>
</feature>
<dbReference type="RefSeq" id="WP_110708889.1">
    <property type="nucleotide sequence ID" value="NZ_CAJCFZ010000012.1"/>
</dbReference>
<feature type="compositionally biased region" description="Basic and acidic residues" evidence="1">
    <location>
        <begin position="350"/>
        <end position="372"/>
    </location>
</feature>
<evidence type="ECO:0000256" key="2">
    <source>
        <dbReference type="SAM" id="Phobius"/>
    </source>
</evidence>
<feature type="transmembrane region" description="Helical" evidence="2">
    <location>
        <begin position="259"/>
        <end position="288"/>
    </location>
</feature>
<sequence length="399" mass="46217">MTFTIGLVPSPGVAHKLVDNAIPKIQQHLHDRIKDVDEWHFESKVDLLIGSAEDVHESIDKAAELKKEHEWDFVICITDLPSISGNKIVISDFNSEKQVSMLSLPALGWINLERKLVKSMTALVEQLYHNNTKERPKVHPLIKPKAVDPREDESSKRRYINRYFILGWLQLILGLTRANEPWRNLFNFKKIISVAFATGTYVSIFSMPWELSVQYSTLRFIVLMIISILGMAGWLLYAHQLFEEKTSKSQRVYRYVYNATTLLTLVIITLMNYVVLYVLLSISISLFVPVGLFNSWTSANPDFTFINYLKLLWFVSSLGLLAGAMGSTVENEEKIRRITYSYRQYHRYKEAQQEEKEKKEQQSQDVSQHDVEQSSSNKESNDDEQYEGKKQDHREEDDA</sequence>